<keyword evidence="3" id="KW-0276">Fatty acid metabolism</keyword>
<proteinExistence type="inferred from homology"/>
<dbReference type="PANTHER" id="PTHR22754">
    <property type="entry name" value="DISCO-INTERACTING PROTEIN 2 DIP2 -RELATED"/>
    <property type="match status" value="1"/>
</dbReference>
<dbReference type="Proteomes" id="UP000175971">
    <property type="component" value="Unassembled WGS sequence"/>
</dbReference>
<sequence length="593" mass="63127">MPERESLVALLRGRAAAHGDRPAVGFTADPPDPAAYEETTYGELDETARRIAVLLRSAGVAEGDRVLLLHPPGLGFPRGFTGCLYAGAIAVPAPMPDGYRRQRERLAGIARDARVSAVLTDRVTAEAVTGWARECGLPDLPVLAVDPDSLPPAGNWREPRIGARTVAFLQYTSGSTSEPKGVVVDHGNVLANAEAFVGTVDVRQETRWGGWLPMYHDFGLIGLLITPLTLGSTTVLMSAATFLKRPSLWLWLMDTYDLQVSPAPNFAYDLCVQRVTDAQLEGLDLSRWTHAMNGSEPVRARTLTAFAERFAAAGLRADALTPGYGLAEATLCVSGAPSHRPPVITPVDAGALAQDAFRPAGPATPPEAVRPLVSSGRLCPGVEVVAVDPDDGTVLPEGTIGELWVRGPSVARGYWEKEEQSALTFGAVTRDGRNGWLRTGDRGLSADGELYVTGRIKELLILGGRNLYPHDLEAAVRATHPALERTATAVFTVPSAGDQLVVVQEARPAQLGAASAGELIDGVTRALGREFGVAVPNVVLVRPGDVQRTTSGKIQRTLTRELLLGGELRVVEQRVSPALERARAAHTATAVRP</sequence>
<dbReference type="GO" id="GO:0071766">
    <property type="term" value="P:Actinobacterium-type cell wall biogenesis"/>
    <property type="evidence" value="ECO:0007669"/>
    <property type="project" value="UniProtKB-ARBA"/>
</dbReference>
<dbReference type="PROSITE" id="PS00455">
    <property type="entry name" value="AMP_BINDING"/>
    <property type="match status" value="1"/>
</dbReference>
<dbReference type="AlphaFoldDB" id="A0A1E7LS31"/>
<evidence type="ECO:0000256" key="2">
    <source>
        <dbReference type="ARBA" id="ARBA00022598"/>
    </source>
</evidence>
<dbReference type="InterPro" id="IPR020845">
    <property type="entry name" value="AMP-binding_CS"/>
</dbReference>
<dbReference type="RefSeq" id="WP_070201987.1">
    <property type="nucleotide sequence ID" value="NZ_LJGZ01000088.1"/>
</dbReference>
<dbReference type="Pfam" id="PF00501">
    <property type="entry name" value="AMP-binding"/>
    <property type="match status" value="1"/>
</dbReference>
<dbReference type="InterPro" id="IPR042099">
    <property type="entry name" value="ANL_N_sf"/>
</dbReference>
<organism evidence="6 7">
    <name type="scientific">Streptomyces nanshensis</name>
    <dbReference type="NCBI Taxonomy" id="518642"/>
    <lineage>
        <taxon>Bacteria</taxon>
        <taxon>Bacillati</taxon>
        <taxon>Actinomycetota</taxon>
        <taxon>Actinomycetes</taxon>
        <taxon>Kitasatosporales</taxon>
        <taxon>Streptomycetaceae</taxon>
        <taxon>Streptomyces</taxon>
    </lineage>
</organism>
<dbReference type="PANTHER" id="PTHR22754:SF32">
    <property type="entry name" value="DISCO-INTERACTING PROTEIN 2"/>
    <property type="match status" value="1"/>
</dbReference>
<keyword evidence="4" id="KW-0443">Lipid metabolism</keyword>
<keyword evidence="2" id="KW-0436">Ligase</keyword>
<feature type="domain" description="AMP-dependent synthetase/ligase" evidence="5">
    <location>
        <begin position="14"/>
        <end position="415"/>
    </location>
</feature>
<dbReference type="SUPFAM" id="SSF56801">
    <property type="entry name" value="Acetyl-CoA synthetase-like"/>
    <property type="match status" value="1"/>
</dbReference>
<dbReference type="Gene3D" id="3.40.50.12780">
    <property type="entry name" value="N-terminal domain of ligase-like"/>
    <property type="match status" value="1"/>
</dbReference>
<dbReference type="OrthoDB" id="3671040at2"/>
<evidence type="ECO:0000256" key="1">
    <source>
        <dbReference type="ARBA" id="ARBA00006432"/>
    </source>
</evidence>
<evidence type="ECO:0000259" key="5">
    <source>
        <dbReference type="Pfam" id="PF00501"/>
    </source>
</evidence>
<gene>
    <name evidence="6" type="ORF">AN221_18815</name>
</gene>
<dbReference type="FunFam" id="3.40.50.12780:FF:000013">
    <property type="entry name" value="Long-chain-fatty-acid--AMP ligase FadD32"/>
    <property type="match status" value="1"/>
</dbReference>
<dbReference type="EMBL" id="LJGZ01000088">
    <property type="protein sequence ID" value="OEV18997.1"/>
    <property type="molecule type" value="Genomic_DNA"/>
</dbReference>
<dbReference type="GO" id="GO:0005886">
    <property type="term" value="C:plasma membrane"/>
    <property type="evidence" value="ECO:0007669"/>
    <property type="project" value="TreeGrafter"/>
</dbReference>
<keyword evidence="7" id="KW-1185">Reference proteome</keyword>
<reference evidence="6 7" key="1">
    <citation type="journal article" date="2016" name="Front. Microbiol.">
        <title>Comparative Genomics Analysis of Streptomyces Species Reveals Their Adaptation to the Marine Environment and Their Diversity at the Genomic Level.</title>
        <authorList>
            <person name="Tian X."/>
            <person name="Zhang Z."/>
            <person name="Yang T."/>
            <person name="Chen M."/>
            <person name="Li J."/>
            <person name="Chen F."/>
            <person name="Yang J."/>
            <person name="Li W."/>
            <person name="Zhang B."/>
            <person name="Zhang Z."/>
            <person name="Wu J."/>
            <person name="Zhang C."/>
            <person name="Long L."/>
            <person name="Xiao J."/>
        </authorList>
    </citation>
    <scope>NUCLEOTIDE SEQUENCE [LARGE SCALE GENOMIC DNA]</scope>
    <source>
        <strain evidence="6 7">SCSIO M10372</strain>
    </source>
</reference>
<dbReference type="InterPro" id="IPR000873">
    <property type="entry name" value="AMP-dep_synth/lig_dom"/>
</dbReference>
<evidence type="ECO:0000313" key="6">
    <source>
        <dbReference type="EMBL" id="OEV18997.1"/>
    </source>
</evidence>
<comment type="caution">
    <text evidence="6">The sequence shown here is derived from an EMBL/GenBank/DDBJ whole genome shotgun (WGS) entry which is preliminary data.</text>
</comment>
<evidence type="ECO:0000256" key="3">
    <source>
        <dbReference type="ARBA" id="ARBA00022832"/>
    </source>
</evidence>
<accession>A0A1E7LS31</accession>
<dbReference type="InterPro" id="IPR045851">
    <property type="entry name" value="AMP-bd_C_sf"/>
</dbReference>
<dbReference type="GO" id="GO:0006633">
    <property type="term" value="P:fatty acid biosynthetic process"/>
    <property type="evidence" value="ECO:0007669"/>
    <property type="project" value="TreeGrafter"/>
</dbReference>
<dbReference type="Gene3D" id="3.30.300.30">
    <property type="match status" value="1"/>
</dbReference>
<evidence type="ECO:0000313" key="7">
    <source>
        <dbReference type="Proteomes" id="UP000175971"/>
    </source>
</evidence>
<protein>
    <recommendedName>
        <fullName evidence="5">AMP-dependent synthetase/ligase domain-containing protein</fullName>
    </recommendedName>
</protein>
<name>A0A1E7LS31_9ACTN</name>
<dbReference type="GO" id="GO:0016874">
    <property type="term" value="F:ligase activity"/>
    <property type="evidence" value="ECO:0007669"/>
    <property type="project" value="UniProtKB-KW"/>
</dbReference>
<dbReference type="GO" id="GO:0070566">
    <property type="term" value="F:adenylyltransferase activity"/>
    <property type="evidence" value="ECO:0007669"/>
    <property type="project" value="TreeGrafter"/>
</dbReference>
<comment type="similarity">
    <text evidence="1">Belongs to the ATP-dependent AMP-binding enzyme family.</text>
</comment>
<dbReference type="PATRIC" id="fig|518642.7.peg.533"/>
<dbReference type="CDD" id="cd05931">
    <property type="entry name" value="FAAL"/>
    <property type="match status" value="1"/>
</dbReference>
<evidence type="ECO:0000256" key="4">
    <source>
        <dbReference type="ARBA" id="ARBA00023098"/>
    </source>
</evidence>
<dbReference type="InterPro" id="IPR040097">
    <property type="entry name" value="FAAL/FAAC"/>
</dbReference>